<gene>
    <name evidence="1" type="ORF">CSKR_107888</name>
</gene>
<protein>
    <submittedName>
        <fullName evidence="1">Uncharacterized protein</fullName>
    </submittedName>
</protein>
<dbReference type="AlphaFoldDB" id="A0A8T1MNI7"/>
<dbReference type="EMBL" id="NIRI02000042">
    <property type="protein sequence ID" value="KAG5450934.1"/>
    <property type="molecule type" value="Genomic_DNA"/>
</dbReference>
<accession>A0A8T1MNI7</accession>
<sequence length="315" mass="35441">MPTAITLDQKMLPTFGTDSACSRKLTQLLTDILPRGANPVTTTSSATVPYYVIPDGCVKLTRKSLKVTKVRLAYPGTKGVNIKGDEKLARYMNVAFNVISAFKLLQLEHHFLMVKSDRILQFLEVYEEPDSTEVQKLWKLLTTAVWNFEKFQARLDIVPKITEHIEDCAITDTEVLIVAFTMTLSYPKPPNEELLKLRNDDPQVYEKHAAQADTDLVATLTQMGITSYVWSHSLDLLEATDHSLDAWIFVKMNVNKMPPAVAKVYMETKMLQTLLETDASGTTGRPKSLNPKIYSAARTKSRIGCRRKQNTPTAE</sequence>
<evidence type="ECO:0000313" key="1">
    <source>
        <dbReference type="EMBL" id="KAG5450934.1"/>
    </source>
</evidence>
<proteinExistence type="predicted"/>
<reference evidence="1 2" key="2">
    <citation type="journal article" date="2021" name="Genomics">
        <title>High-quality reference genome for Clonorchis sinensis.</title>
        <authorList>
            <person name="Young N.D."/>
            <person name="Stroehlein A.J."/>
            <person name="Kinkar L."/>
            <person name="Wang T."/>
            <person name="Sohn W.M."/>
            <person name="Chang B.C.H."/>
            <person name="Kaur P."/>
            <person name="Weisz D."/>
            <person name="Dudchenko O."/>
            <person name="Aiden E.L."/>
            <person name="Korhonen P.K."/>
            <person name="Gasser R.B."/>
        </authorList>
    </citation>
    <scope>NUCLEOTIDE SEQUENCE [LARGE SCALE GENOMIC DNA]</scope>
    <source>
        <strain evidence="1">Cs-k2</strain>
    </source>
</reference>
<comment type="caution">
    <text evidence="1">The sequence shown here is derived from an EMBL/GenBank/DDBJ whole genome shotgun (WGS) entry which is preliminary data.</text>
</comment>
<dbReference type="OrthoDB" id="6262702at2759"/>
<name>A0A8T1MNI7_CLOSI</name>
<organism evidence="1 2">
    <name type="scientific">Clonorchis sinensis</name>
    <name type="common">Chinese liver fluke</name>
    <dbReference type="NCBI Taxonomy" id="79923"/>
    <lineage>
        <taxon>Eukaryota</taxon>
        <taxon>Metazoa</taxon>
        <taxon>Spiralia</taxon>
        <taxon>Lophotrochozoa</taxon>
        <taxon>Platyhelminthes</taxon>
        <taxon>Trematoda</taxon>
        <taxon>Digenea</taxon>
        <taxon>Opisthorchiida</taxon>
        <taxon>Opisthorchiata</taxon>
        <taxon>Opisthorchiidae</taxon>
        <taxon>Clonorchis</taxon>
    </lineage>
</organism>
<keyword evidence="2" id="KW-1185">Reference proteome</keyword>
<reference evidence="1 2" key="1">
    <citation type="journal article" date="2018" name="Biotechnol. Adv.">
        <title>Improved genomic resources and new bioinformatic workflow for the carcinogenic parasite Clonorchis sinensis: Biotechnological implications.</title>
        <authorList>
            <person name="Wang D."/>
            <person name="Korhonen P.K."/>
            <person name="Gasser R.B."/>
            <person name="Young N.D."/>
        </authorList>
    </citation>
    <scope>NUCLEOTIDE SEQUENCE [LARGE SCALE GENOMIC DNA]</scope>
    <source>
        <strain evidence="1">Cs-k2</strain>
    </source>
</reference>
<evidence type="ECO:0000313" key="2">
    <source>
        <dbReference type="Proteomes" id="UP000286415"/>
    </source>
</evidence>
<dbReference type="Proteomes" id="UP000286415">
    <property type="component" value="Unassembled WGS sequence"/>
</dbReference>